<dbReference type="WBParaSite" id="OFLC_0000064301-mRNA-1">
    <property type="protein sequence ID" value="OFLC_0000064301-mRNA-1"/>
    <property type="gene ID" value="OFLC_0000064301"/>
</dbReference>
<gene>
    <name evidence="7" type="ORF">OFLC_LOCUS644</name>
</gene>
<feature type="compositionally biased region" description="Basic and acidic residues" evidence="5">
    <location>
        <begin position="437"/>
        <end position="456"/>
    </location>
</feature>
<dbReference type="SUPFAM" id="SSF47459">
    <property type="entry name" value="HLH, helix-loop-helix DNA-binding domain"/>
    <property type="match status" value="1"/>
</dbReference>
<reference evidence="9" key="1">
    <citation type="submission" date="2016-06" db="UniProtKB">
        <authorList>
            <consortium name="WormBaseParasite"/>
        </authorList>
    </citation>
    <scope>IDENTIFICATION</scope>
</reference>
<evidence type="ECO:0000256" key="4">
    <source>
        <dbReference type="ARBA" id="ARBA00070761"/>
    </source>
</evidence>
<feature type="domain" description="BHLH" evidence="6">
    <location>
        <begin position="318"/>
        <end position="369"/>
    </location>
</feature>
<proteinExistence type="predicted"/>
<evidence type="ECO:0000313" key="8">
    <source>
        <dbReference type="Proteomes" id="UP000267606"/>
    </source>
</evidence>
<dbReference type="Gene3D" id="4.10.280.10">
    <property type="entry name" value="Helix-loop-helix DNA-binding domain"/>
    <property type="match status" value="1"/>
</dbReference>
<comment type="subcellular location">
    <subcellularLocation>
        <location evidence="1">Nucleus</location>
    </subcellularLocation>
</comment>
<dbReference type="InterPro" id="IPR036638">
    <property type="entry name" value="HLH_DNA-bd_sf"/>
</dbReference>
<dbReference type="GO" id="GO:0000981">
    <property type="term" value="F:DNA-binding transcription factor activity, RNA polymerase II-specific"/>
    <property type="evidence" value="ECO:0007669"/>
    <property type="project" value="TreeGrafter"/>
</dbReference>
<evidence type="ECO:0000313" key="7">
    <source>
        <dbReference type="EMBL" id="VDO26546.1"/>
    </source>
</evidence>
<dbReference type="PROSITE" id="PS50888">
    <property type="entry name" value="BHLH"/>
    <property type="match status" value="1"/>
</dbReference>
<reference evidence="7 8" key="2">
    <citation type="submission" date="2018-11" db="EMBL/GenBank/DDBJ databases">
        <authorList>
            <consortium name="Pathogen Informatics"/>
        </authorList>
    </citation>
    <scope>NUCLEOTIDE SEQUENCE [LARGE SCALE GENOMIC DNA]</scope>
</reference>
<evidence type="ECO:0000256" key="2">
    <source>
        <dbReference type="ARBA" id="ARBA00023125"/>
    </source>
</evidence>
<keyword evidence="8" id="KW-1185">Reference proteome</keyword>
<dbReference type="PANTHER" id="PTHR11534:SF9">
    <property type="entry name" value="MYOGENIC-DETERMINATION PROTEIN"/>
    <property type="match status" value="1"/>
</dbReference>
<evidence type="ECO:0000256" key="1">
    <source>
        <dbReference type="ARBA" id="ARBA00004123"/>
    </source>
</evidence>
<feature type="region of interest" description="Disordered" evidence="5">
    <location>
        <begin position="427"/>
        <end position="480"/>
    </location>
</feature>
<protein>
    <recommendedName>
        <fullName evidence="4">Myoblast determination protein 1 homolog</fullName>
    </recommendedName>
</protein>
<dbReference type="STRING" id="387005.A0A183GZI4"/>
<dbReference type="CDD" id="cd19699">
    <property type="entry name" value="bHLH_TS_dMYOD_like"/>
    <property type="match status" value="1"/>
</dbReference>
<dbReference type="Pfam" id="PF00010">
    <property type="entry name" value="HLH"/>
    <property type="match status" value="1"/>
</dbReference>
<accession>A0A183GZI4</accession>
<organism evidence="9">
    <name type="scientific">Onchocerca flexuosa</name>
    <dbReference type="NCBI Taxonomy" id="387005"/>
    <lineage>
        <taxon>Eukaryota</taxon>
        <taxon>Metazoa</taxon>
        <taxon>Ecdysozoa</taxon>
        <taxon>Nematoda</taxon>
        <taxon>Chromadorea</taxon>
        <taxon>Rhabditida</taxon>
        <taxon>Spirurina</taxon>
        <taxon>Spiruromorpha</taxon>
        <taxon>Filarioidea</taxon>
        <taxon>Onchocercidae</taxon>
        <taxon>Onchocerca</taxon>
    </lineage>
</organism>
<dbReference type="EMBL" id="UZAJ01000232">
    <property type="protein sequence ID" value="VDO26546.1"/>
    <property type="molecule type" value="Genomic_DNA"/>
</dbReference>
<keyword evidence="3" id="KW-0539">Nucleus</keyword>
<dbReference type="PANTHER" id="PTHR11534">
    <property type="entry name" value="MYOGENIC FACTOR"/>
    <property type="match status" value="1"/>
</dbReference>
<sequence>MLKGKSEQLAQSQLLVVDVFVISEGSSCRKETNFCSSKATPIVLRREANLLKKHLLIVKSLKVSHIYYTSALSSLTPPLQPEQLPLSTIRQQLTMKHMCFFGRGVKVLHGDTAVPACCHRWRANWLISKLTYSYRLQDKKSSCFFNKNGKETVLHGIMNPEGCQYDPLYGYTQPQARITAAPDITTLTPFAPQATSLGEYSSAHALSTYDPYRYPSYYPSYGPTTGSTSFYTTDLLPFSTNRNSADFSKSVRSDPGITKDIKQEQDVKEQELISTTGGSTTDITESHVELIQTSTAATNTSTVVQQQAETIQIPRRLDRRKAATMRERRRLRKVNEAFEVVKQRTCPNPNQRLPKVEILRSAIEYITKLENMLQSQGKMTKIMAANQGIHLSDNDGQDYVSVHNTSSNGSTATYYENKMGTFTEENEDFGSVSTSESPHEAKKTSGKKSSLERLSRIVDSIAADEDDGTVEGSGSEPSAV</sequence>
<dbReference type="GO" id="GO:0046983">
    <property type="term" value="F:protein dimerization activity"/>
    <property type="evidence" value="ECO:0007669"/>
    <property type="project" value="InterPro"/>
</dbReference>
<dbReference type="GO" id="GO:0000978">
    <property type="term" value="F:RNA polymerase II cis-regulatory region sequence-specific DNA binding"/>
    <property type="evidence" value="ECO:0007669"/>
    <property type="project" value="TreeGrafter"/>
</dbReference>
<dbReference type="FunFam" id="4.10.280.10:FF:000005">
    <property type="entry name" value="Myogenic factor"/>
    <property type="match status" value="1"/>
</dbReference>
<dbReference type="Proteomes" id="UP000267606">
    <property type="component" value="Unassembled WGS sequence"/>
</dbReference>
<dbReference type="GO" id="GO:0005634">
    <property type="term" value="C:nucleus"/>
    <property type="evidence" value="ECO:0007669"/>
    <property type="project" value="UniProtKB-SubCell"/>
</dbReference>
<evidence type="ECO:0000256" key="5">
    <source>
        <dbReference type="SAM" id="MobiDB-lite"/>
    </source>
</evidence>
<dbReference type="AlphaFoldDB" id="A0A183GZI4"/>
<keyword evidence="2" id="KW-0238">DNA-binding</keyword>
<name>A0A183GZI4_9BILA</name>
<dbReference type="InterPro" id="IPR011598">
    <property type="entry name" value="bHLH_dom"/>
</dbReference>
<dbReference type="GO" id="GO:0045663">
    <property type="term" value="P:positive regulation of myoblast differentiation"/>
    <property type="evidence" value="ECO:0007669"/>
    <property type="project" value="TreeGrafter"/>
</dbReference>
<dbReference type="GO" id="GO:0007517">
    <property type="term" value="P:muscle organ development"/>
    <property type="evidence" value="ECO:0007669"/>
    <property type="project" value="InterPro"/>
</dbReference>
<dbReference type="InterPro" id="IPR039704">
    <property type="entry name" value="Myogenic_factor"/>
</dbReference>
<dbReference type="SMART" id="SM00353">
    <property type="entry name" value="HLH"/>
    <property type="match status" value="1"/>
</dbReference>
<evidence type="ECO:0000256" key="3">
    <source>
        <dbReference type="ARBA" id="ARBA00023242"/>
    </source>
</evidence>
<evidence type="ECO:0000259" key="6">
    <source>
        <dbReference type="PROSITE" id="PS50888"/>
    </source>
</evidence>
<evidence type="ECO:0000313" key="9">
    <source>
        <dbReference type="WBParaSite" id="OFLC_0000064301-mRNA-1"/>
    </source>
</evidence>